<dbReference type="InterPro" id="IPR042100">
    <property type="entry name" value="Bug_dom1"/>
</dbReference>
<reference evidence="3 4" key="1">
    <citation type="submission" date="2017-05" db="EMBL/GenBank/DDBJ databases">
        <title>Complete and WGS of Bordetella genogroups.</title>
        <authorList>
            <person name="Spilker T."/>
            <person name="LiPuma J."/>
        </authorList>
    </citation>
    <scope>NUCLEOTIDE SEQUENCE [LARGE SCALE GENOMIC DNA]</scope>
    <source>
        <strain evidence="3 4">AU7206</strain>
    </source>
</reference>
<organism evidence="3 4">
    <name type="scientific">Bordetella genomosp. 13</name>
    <dbReference type="NCBI Taxonomy" id="463040"/>
    <lineage>
        <taxon>Bacteria</taxon>
        <taxon>Pseudomonadati</taxon>
        <taxon>Pseudomonadota</taxon>
        <taxon>Betaproteobacteria</taxon>
        <taxon>Burkholderiales</taxon>
        <taxon>Alcaligenaceae</taxon>
        <taxon>Bordetella</taxon>
    </lineage>
</organism>
<comment type="similarity">
    <text evidence="1">Belongs to the UPF0065 (bug) family.</text>
</comment>
<evidence type="ECO:0000313" key="4">
    <source>
        <dbReference type="Proteomes" id="UP000194161"/>
    </source>
</evidence>
<dbReference type="Gene3D" id="3.40.190.10">
    <property type="entry name" value="Periplasmic binding protein-like II"/>
    <property type="match status" value="1"/>
</dbReference>
<evidence type="ECO:0000256" key="1">
    <source>
        <dbReference type="ARBA" id="ARBA00006987"/>
    </source>
</evidence>
<evidence type="ECO:0000313" key="3">
    <source>
        <dbReference type="EMBL" id="ARP96691.1"/>
    </source>
</evidence>
<dbReference type="AlphaFoldDB" id="A0A1W6ZH83"/>
<dbReference type="CDD" id="cd13578">
    <property type="entry name" value="PBP2_Bug27"/>
    <property type="match status" value="1"/>
</dbReference>
<dbReference type="Pfam" id="PF03401">
    <property type="entry name" value="TctC"/>
    <property type="match status" value="1"/>
</dbReference>
<dbReference type="PANTHER" id="PTHR42928:SF5">
    <property type="entry name" value="BLR1237 PROTEIN"/>
    <property type="match status" value="1"/>
</dbReference>
<dbReference type="Gene3D" id="3.40.190.150">
    <property type="entry name" value="Bordetella uptake gene, domain 1"/>
    <property type="match status" value="1"/>
</dbReference>
<dbReference type="PANTHER" id="PTHR42928">
    <property type="entry name" value="TRICARBOXYLATE-BINDING PROTEIN"/>
    <property type="match status" value="1"/>
</dbReference>
<dbReference type="KEGG" id="bgm:CAL15_21365"/>
<dbReference type="SUPFAM" id="SSF53850">
    <property type="entry name" value="Periplasmic binding protein-like II"/>
    <property type="match status" value="1"/>
</dbReference>
<accession>A0A1W6ZH83</accession>
<dbReference type="PIRSF" id="PIRSF017082">
    <property type="entry name" value="YflP"/>
    <property type="match status" value="1"/>
</dbReference>
<gene>
    <name evidence="3" type="ORF">CAL15_21365</name>
</gene>
<dbReference type="OrthoDB" id="8631676at2"/>
<dbReference type="InterPro" id="IPR005064">
    <property type="entry name" value="BUG"/>
</dbReference>
<proteinExistence type="inferred from homology"/>
<name>A0A1W6ZH83_9BORD</name>
<dbReference type="STRING" id="463040.CAL15_21365"/>
<dbReference type="EMBL" id="CP021111">
    <property type="protein sequence ID" value="ARP96691.1"/>
    <property type="molecule type" value="Genomic_DNA"/>
</dbReference>
<feature type="signal peptide" evidence="2">
    <location>
        <begin position="1"/>
        <end position="26"/>
    </location>
</feature>
<sequence>MNRTMGRMLRPLLASALALCGTLANAAFPDHPLRIIVPFAAGGATDVIARTVAQEMSNRLGQPVVVENRAGANGNIGASAVARADADGYTLLMATSSHAINATLYRNLDYSLTKDLVGLSNLASVPLLLVVNPQVPVKDAKAMSNYLRENGSRMAYASGGTGTAAHLAGAQFNSLSGGKATHVPYKGGAPAMNDLIGGQVQFMFANLPEVLSQVQGGRLTPIAVTGAQRHAALPDVPAFAETPYQEMMARSWFGLFVRAGTPPDVVKRLSTAIAESVAAPPVQTKLKELGADPVGDGYPAFHLYVQQEVERWRTLVQASGASVD</sequence>
<dbReference type="Proteomes" id="UP000194161">
    <property type="component" value="Chromosome"/>
</dbReference>
<evidence type="ECO:0000256" key="2">
    <source>
        <dbReference type="SAM" id="SignalP"/>
    </source>
</evidence>
<feature type="chain" id="PRO_5010856952" evidence="2">
    <location>
        <begin position="27"/>
        <end position="324"/>
    </location>
</feature>
<keyword evidence="2" id="KW-0732">Signal</keyword>
<keyword evidence="4" id="KW-1185">Reference proteome</keyword>
<dbReference type="RefSeq" id="WP_086080337.1">
    <property type="nucleotide sequence ID" value="NZ_CP021111.1"/>
</dbReference>
<protein>
    <submittedName>
        <fullName evidence="3">MFS transporter</fullName>
    </submittedName>
</protein>